<evidence type="ECO:0000256" key="7">
    <source>
        <dbReference type="ARBA" id="ARBA00023310"/>
    </source>
</evidence>
<dbReference type="PROSITE" id="PS00389">
    <property type="entry name" value="ATPASE_DELTA"/>
    <property type="match status" value="1"/>
</dbReference>
<organism evidence="9 10">
    <name type="scientific">Ureibacillus massiliensis 4400831 = CIP 108448 = CCUG 49529</name>
    <dbReference type="NCBI Taxonomy" id="1211035"/>
    <lineage>
        <taxon>Bacteria</taxon>
        <taxon>Bacillati</taxon>
        <taxon>Bacillota</taxon>
        <taxon>Bacilli</taxon>
        <taxon>Bacillales</taxon>
        <taxon>Caryophanaceae</taxon>
        <taxon>Ureibacillus</taxon>
    </lineage>
</organism>
<comment type="function">
    <text evidence="8">This protein is part of the stalk that links CF(0) to CF(1). It either transmits conformational changes from CF(0) to CF(1) or is implicated in proton conduction.</text>
</comment>
<dbReference type="PRINTS" id="PR00125">
    <property type="entry name" value="ATPASEDELTA"/>
</dbReference>
<dbReference type="InterPro" id="IPR000711">
    <property type="entry name" value="ATPase_OSCP/dsu"/>
</dbReference>
<keyword evidence="6 8" id="KW-0139">CF(1)</keyword>
<dbReference type="AlphaFoldDB" id="A0A0A3JBB6"/>
<evidence type="ECO:0000256" key="4">
    <source>
        <dbReference type="ARBA" id="ARBA00023065"/>
    </source>
</evidence>
<keyword evidence="3 8" id="KW-0375">Hydrogen ion transport</keyword>
<keyword evidence="7 8" id="KW-0066">ATP synthesis</keyword>
<dbReference type="NCBIfam" id="TIGR01145">
    <property type="entry name" value="ATP_synt_delta"/>
    <property type="match status" value="1"/>
</dbReference>
<name>A0A0A3JBB6_9BACL</name>
<evidence type="ECO:0000313" key="9">
    <source>
        <dbReference type="EMBL" id="KGR92488.1"/>
    </source>
</evidence>
<evidence type="ECO:0000256" key="6">
    <source>
        <dbReference type="ARBA" id="ARBA00023196"/>
    </source>
</evidence>
<dbReference type="Pfam" id="PF00213">
    <property type="entry name" value="OSCP"/>
    <property type="match status" value="1"/>
</dbReference>
<dbReference type="SUPFAM" id="SSF47928">
    <property type="entry name" value="N-terminal domain of the delta subunit of the F1F0-ATP synthase"/>
    <property type="match status" value="1"/>
</dbReference>
<accession>A0A0A3JBB6</accession>
<keyword evidence="8" id="KW-1003">Cell membrane</keyword>
<dbReference type="InterPro" id="IPR020781">
    <property type="entry name" value="ATPase_OSCP/d_CS"/>
</dbReference>
<evidence type="ECO:0000256" key="2">
    <source>
        <dbReference type="ARBA" id="ARBA00022448"/>
    </source>
</evidence>
<comment type="similarity">
    <text evidence="8">Belongs to the ATPase delta chain family.</text>
</comment>
<evidence type="ECO:0000256" key="3">
    <source>
        <dbReference type="ARBA" id="ARBA00022781"/>
    </source>
</evidence>
<dbReference type="PANTHER" id="PTHR11910">
    <property type="entry name" value="ATP SYNTHASE DELTA CHAIN"/>
    <property type="match status" value="1"/>
</dbReference>
<dbReference type="InterPro" id="IPR026015">
    <property type="entry name" value="ATP_synth_OSCP/delta_N_sf"/>
</dbReference>
<sequence length="178" mass="19565">MSKSQVAKRYAEALFQLAQEKNALVEVSNDLKELVKVIESTPELISLLVNPKFSIERKKQIVAEVFSKANPFVVNTLNLLIEKKRVNEAANLAEEFSELAAAAQGFAVAKVFSTRALTDDELNEISSAFAKRVGKEQLNITNEIDPSILGGVRVQIGNYIFDNTVASKLQGLKRTLVG</sequence>
<evidence type="ECO:0000256" key="8">
    <source>
        <dbReference type="HAMAP-Rule" id="MF_01416"/>
    </source>
</evidence>
<dbReference type="Proteomes" id="UP000030595">
    <property type="component" value="Unassembled WGS sequence"/>
</dbReference>
<dbReference type="EMBL" id="JPVQ01000001">
    <property type="protein sequence ID" value="KGR92488.1"/>
    <property type="molecule type" value="Genomic_DNA"/>
</dbReference>
<dbReference type="HAMAP" id="MF_01416">
    <property type="entry name" value="ATP_synth_delta_bact"/>
    <property type="match status" value="1"/>
</dbReference>
<comment type="caution">
    <text evidence="9">The sequence shown here is derived from an EMBL/GenBank/DDBJ whole genome shotgun (WGS) entry which is preliminary data.</text>
</comment>
<keyword evidence="10" id="KW-1185">Reference proteome</keyword>
<comment type="function">
    <text evidence="8">F(1)F(0) ATP synthase produces ATP from ADP in the presence of a proton or sodium gradient. F-type ATPases consist of two structural domains, F(1) containing the extramembraneous catalytic core and F(0) containing the membrane proton channel, linked together by a central stalk and a peripheral stalk. During catalysis, ATP synthesis in the catalytic domain of F(1) is coupled via a rotary mechanism of the central stalk subunits to proton translocation.</text>
</comment>
<keyword evidence="5 8" id="KW-0472">Membrane</keyword>
<dbReference type="eggNOG" id="COG0712">
    <property type="taxonomic scope" value="Bacteria"/>
</dbReference>
<evidence type="ECO:0000256" key="1">
    <source>
        <dbReference type="ARBA" id="ARBA00004370"/>
    </source>
</evidence>
<dbReference type="GO" id="GO:0046933">
    <property type="term" value="F:proton-transporting ATP synthase activity, rotational mechanism"/>
    <property type="evidence" value="ECO:0007669"/>
    <property type="project" value="UniProtKB-UniRule"/>
</dbReference>
<dbReference type="GO" id="GO:0045259">
    <property type="term" value="C:proton-transporting ATP synthase complex"/>
    <property type="evidence" value="ECO:0007669"/>
    <property type="project" value="UniProtKB-KW"/>
</dbReference>
<dbReference type="NCBIfam" id="NF004403">
    <property type="entry name" value="PRK05758.2-4"/>
    <property type="match status" value="1"/>
</dbReference>
<dbReference type="RefSeq" id="WP_036171303.1">
    <property type="nucleotide sequence ID" value="NZ_AVCZ01000001.1"/>
</dbReference>
<dbReference type="GO" id="GO:0005886">
    <property type="term" value="C:plasma membrane"/>
    <property type="evidence" value="ECO:0007669"/>
    <property type="project" value="UniProtKB-SubCell"/>
</dbReference>
<comment type="subcellular location">
    <subcellularLocation>
        <location evidence="8">Cell membrane</location>
        <topology evidence="8">Peripheral membrane protein</topology>
    </subcellularLocation>
    <subcellularLocation>
        <location evidence="1">Membrane</location>
    </subcellularLocation>
</comment>
<protein>
    <recommendedName>
        <fullName evidence="8">ATP synthase subunit delta</fullName>
    </recommendedName>
    <alternativeName>
        <fullName evidence="8">ATP synthase F(1) sector subunit delta</fullName>
    </alternativeName>
    <alternativeName>
        <fullName evidence="8">F-type ATPase subunit delta</fullName>
        <shortName evidence="8">F-ATPase subunit delta</shortName>
    </alternativeName>
</protein>
<keyword evidence="4 8" id="KW-0406">Ion transport</keyword>
<dbReference type="Gene3D" id="1.10.520.20">
    <property type="entry name" value="N-terminal domain of the delta subunit of the F1F0-ATP synthase"/>
    <property type="match status" value="1"/>
</dbReference>
<dbReference type="OrthoDB" id="9802471at2"/>
<evidence type="ECO:0000313" key="10">
    <source>
        <dbReference type="Proteomes" id="UP000030595"/>
    </source>
</evidence>
<gene>
    <name evidence="8" type="primary">atpH</name>
    <name evidence="9" type="ORF">CD30_01370</name>
</gene>
<reference evidence="9 10" key="1">
    <citation type="submission" date="2014-02" db="EMBL/GenBank/DDBJ databases">
        <title>Draft genome sequence of Lysinibacillus massiliensis CCUG 49529.</title>
        <authorList>
            <person name="Zhang F."/>
            <person name="Wang G."/>
            <person name="Zhang L."/>
        </authorList>
    </citation>
    <scope>NUCLEOTIDE SEQUENCE [LARGE SCALE GENOMIC DNA]</scope>
    <source>
        <strain evidence="9 10">CCUG 49529</strain>
    </source>
</reference>
<proteinExistence type="inferred from homology"/>
<evidence type="ECO:0000256" key="5">
    <source>
        <dbReference type="ARBA" id="ARBA00023136"/>
    </source>
</evidence>
<keyword evidence="2 8" id="KW-0813">Transport</keyword>